<dbReference type="PANTHER" id="PTHR24086">
    <property type="entry name" value="NUCLEAR RECEPTOR SUBFAMILY 5 GROUP A"/>
    <property type="match status" value="1"/>
</dbReference>
<reference evidence="5" key="3">
    <citation type="submission" date="2025-09" db="UniProtKB">
        <authorList>
            <consortium name="Ensembl"/>
        </authorList>
    </citation>
    <scope>IDENTIFICATION</scope>
</reference>
<dbReference type="InterPro" id="IPR016355">
    <property type="entry name" value="NR5-like"/>
</dbReference>
<name>A0A4W5N238_9TELE</name>
<proteinExistence type="predicted"/>
<comment type="subcellular location">
    <subcellularLocation>
        <location evidence="1">Nucleus</location>
    </subcellularLocation>
</comment>
<evidence type="ECO:0000256" key="4">
    <source>
        <dbReference type="ARBA" id="ARBA00023170"/>
    </source>
</evidence>
<keyword evidence="3" id="KW-0804">Transcription</keyword>
<keyword evidence="6" id="KW-1185">Reference proteome</keyword>
<evidence type="ECO:0000313" key="5">
    <source>
        <dbReference type="Ensembl" id="ENSHHUP00000043719.1"/>
    </source>
</evidence>
<keyword evidence="4" id="KW-0675">Receptor</keyword>
<dbReference type="GO" id="GO:0009888">
    <property type="term" value="P:tissue development"/>
    <property type="evidence" value="ECO:0007669"/>
    <property type="project" value="TreeGrafter"/>
</dbReference>
<keyword evidence="2" id="KW-0805">Transcription regulation</keyword>
<evidence type="ECO:0000313" key="6">
    <source>
        <dbReference type="Proteomes" id="UP000314982"/>
    </source>
</evidence>
<dbReference type="InterPro" id="IPR035500">
    <property type="entry name" value="NHR-like_dom_sf"/>
</dbReference>
<protein>
    <submittedName>
        <fullName evidence="5">Nuclear receptor subfamily 5, group A, member 2</fullName>
    </submittedName>
</protein>
<dbReference type="Proteomes" id="UP000314982">
    <property type="component" value="Unassembled WGS sequence"/>
</dbReference>
<evidence type="ECO:0000256" key="1">
    <source>
        <dbReference type="ARBA" id="ARBA00004123"/>
    </source>
</evidence>
<dbReference type="STRING" id="62062.ENSHHUP00000043719"/>
<sequence length="305" mass="34775">MRGGRNKFGPMYKRDRALKQQKKALIRANGLKIEAMNQVMQAVPTDLTISSAIQNIHQAASKGLPLSHHGHPHHAALPHTDYDRSPFVTSPISMAMPPHAGSLQGYQAAYGHFQSTRTIKSEYPDPYTSSPESIMGYNPYMDVYQTGSPPSFPHLIVELLKCEPDEPQVQTKILAYLQQEQASRGKHDKLNTFGLMCKMADQTLFSIVEWARSSIFFRELKVREALNTDPMLDLAHTLYKYVLFVHIQEYHSEALTTCGSRERERERERERKKERFILLLFAFHQSDTCSFSQFHAVKTGAMQSC</sequence>
<dbReference type="GO" id="GO:0004879">
    <property type="term" value="F:nuclear receptor activity"/>
    <property type="evidence" value="ECO:0007669"/>
    <property type="project" value="InterPro"/>
</dbReference>
<dbReference type="AlphaFoldDB" id="A0A4W5N238"/>
<dbReference type="Gene3D" id="1.10.565.10">
    <property type="entry name" value="Retinoid X Receptor"/>
    <property type="match status" value="1"/>
</dbReference>
<evidence type="ECO:0000256" key="3">
    <source>
        <dbReference type="ARBA" id="ARBA00023163"/>
    </source>
</evidence>
<dbReference type="GeneTree" id="ENSGT00940000153391"/>
<reference evidence="5" key="2">
    <citation type="submission" date="2025-08" db="UniProtKB">
        <authorList>
            <consortium name="Ensembl"/>
        </authorList>
    </citation>
    <scope>IDENTIFICATION</scope>
</reference>
<dbReference type="GO" id="GO:0090575">
    <property type="term" value="C:RNA polymerase II transcription regulator complex"/>
    <property type="evidence" value="ECO:0007669"/>
    <property type="project" value="TreeGrafter"/>
</dbReference>
<dbReference type="SUPFAM" id="SSF48508">
    <property type="entry name" value="Nuclear receptor ligand-binding domain"/>
    <property type="match status" value="1"/>
</dbReference>
<dbReference type="GO" id="GO:0009755">
    <property type="term" value="P:hormone-mediated signaling pathway"/>
    <property type="evidence" value="ECO:0007669"/>
    <property type="project" value="TreeGrafter"/>
</dbReference>
<dbReference type="Ensembl" id="ENSHHUT00000045359.1">
    <property type="protein sequence ID" value="ENSHHUP00000043719.1"/>
    <property type="gene ID" value="ENSHHUG00000026825.1"/>
</dbReference>
<dbReference type="GO" id="GO:0000978">
    <property type="term" value="F:RNA polymerase II cis-regulatory region sequence-specific DNA binding"/>
    <property type="evidence" value="ECO:0007669"/>
    <property type="project" value="TreeGrafter"/>
</dbReference>
<organism evidence="5 6">
    <name type="scientific">Hucho hucho</name>
    <name type="common">huchen</name>
    <dbReference type="NCBI Taxonomy" id="62062"/>
    <lineage>
        <taxon>Eukaryota</taxon>
        <taxon>Metazoa</taxon>
        <taxon>Chordata</taxon>
        <taxon>Craniata</taxon>
        <taxon>Vertebrata</taxon>
        <taxon>Euteleostomi</taxon>
        <taxon>Actinopterygii</taxon>
        <taxon>Neopterygii</taxon>
        <taxon>Teleostei</taxon>
        <taxon>Protacanthopterygii</taxon>
        <taxon>Salmoniformes</taxon>
        <taxon>Salmonidae</taxon>
        <taxon>Salmoninae</taxon>
        <taxon>Hucho</taxon>
    </lineage>
</organism>
<reference evidence="6" key="1">
    <citation type="submission" date="2018-06" db="EMBL/GenBank/DDBJ databases">
        <title>Genome assembly of Danube salmon.</title>
        <authorList>
            <person name="Macqueen D.J."/>
            <person name="Gundappa M.K."/>
        </authorList>
    </citation>
    <scope>NUCLEOTIDE SEQUENCE [LARGE SCALE GENOMIC DNA]</scope>
</reference>
<accession>A0A4W5N238</accession>
<dbReference type="PANTHER" id="PTHR24086:SF49">
    <property type="entry name" value="NR5A2 PROTEIN"/>
    <property type="match status" value="1"/>
</dbReference>
<evidence type="ECO:0000256" key="2">
    <source>
        <dbReference type="ARBA" id="ARBA00023015"/>
    </source>
</evidence>